<keyword evidence="2" id="KW-0479">Metal-binding</keyword>
<dbReference type="InterPro" id="IPR002397">
    <property type="entry name" value="Cyt_P450_B"/>
</dbReference>
<dbReference type="GO" id="GO:0016705">
    <property type="term" value="F:oxidoreductase activity, acting on paired donors, with incorporation or reduction of molecular oxygen"/>
    <property type="evidence" value="ECO:0007669"/>
    <property type="project" value="InterPro"/>
</dbReference>
<name>A0A1I1IWH5_9ACTN</name>
<evidence type="ECO:0000256" key="3">
    <source>
        <dbReference type="SAM" id="MobiDB-lite"/>
    </source>
</evidence>
<dbReference type="GO" id="GO:0005506">
    <property type="term" value="F:iron ion binding"/>
    <property type="evidence" value="ECO:0007669"/>
    <property type="project" value="InterPro"/>
</dbReference>
<dbReference type="Gene3D" id="1.10.630.10">
    <property type="entry name" value="Cytochrome P450"/>
    <property type="match status" value="1"/>
</dbReference>
<sequence>MTDPHSTLADGAFPEPPPGCPAHAAHDGRRPLFGPQYENDPMSWYSELRARHGAVAPVLLPGELPAWLVLGYRENVEVARNHYLFSRDSRNWREIQDGRITPDHPMAPITAWQPLCNLVDGKEHKRLRGSLADSLSRFHHRGLRRYITQSAHALIDEFCEHGRAELVGLFSEHLPMLVLAKMMDLPEDQAPRLGVAVWDLLKGSPTAPASNDFVTELLSEVIARKSREPGHDLASVMFRHEAGLDADSVREHLRLVLVSAASTSCLLSDAVRVLLSDERFRANLRGGHMRLPDAIEQVLWDYPPFVTVVGRWATTDTMLADQQIRKGDMLILGLAAANTDPAVRPDLRALVIGNRSHLSFGAGDHICPGSHIARAIASVGIGTLLTRLPDLELAASDGELEWQTSLLLRTLTRLPVQFTPRPRVGRAWEADTRQVPAAAEPAAL</sequence>
<dbReference type="PRINTS" id="PR00359">
    <property type="entry name" value="BP450"/>
</dbReference>
<keyword evidence="2" id="KW-0560">Oxidoreductase</keyword>
<keyword evidence="2" id="KW-0408">Iron</keyword>
<accession>A0A1I1IWH5</accession>
<keyword evidence="5" id="KW-1185">Reference proteome</keyword>
<dbReference type="PANTHER" id="PTHR46696:SF1">
    <property type="entry name" value="CYTOCHROME P450 YJIB-RELATED"/>
    <property type="match status" value="1"/>
</dbReference>
<keyword evidence="2" id="KW-0503">Monooxygenase</keyword>
<evidence type="ECO:0000313" key="4">
    <source>
        <dbReference type="EMBL" id="SFC40647.1"/>
    </source>
</evidence>
<dbReference type="AlphaFoldDB" id="A0A1I1IWH5"/>
<feature type="region of interest" description="Disordered" evidence="3">
    <location>
        <begin position="1"/>
        <end position="33"/>
    </location>
</feature>
<proteinExistence type="inferred from homology"/>
<dbReference type="SMR" id="A0A1I1IWH5"/>
<organism evidence="4 5">
    <name type="scientific">Streptomyces aidingensis</name>
    <dbReference type="NCBI Taxonomy" id="910347"/>
    <lineage>
        <taxon>Bacteria</taxon>
        <taxon>Bacillati</taxon>
        <taxon>Actinomycetota</taxon>
        <taxon>Actinomycetes</taxon>
        <taxon>Kitasatosporales</taxon>
        <taxon>Streptomycetaceae</taxon>
        <taxon>Streptomyces</taxon>
    </lineage>
</organism>
<dbReference type="InterPro" id="IPR036396">
    <property type="entry name" value="Cyt_P450_sf"/>
</dbReference>
<gene>
    <name evidence="4" type="ORF">SAMN05421773_103208</name>
</gene>
<protein>
    <submittedName>
        <fullName evidence="4">Cytochrome P450</fullName>
    </submittedName>
</protein>
<dbReference type="GO" id="GO:0004497">
    <property type="term" value="F:monooxygenase activity"/>
    <property type="evidence" value="ECO:0007669"/>
    <property type="project" value="UniProtKB-KW"/>
</dbReference>
<dbReference type="PROSITE" id="PS00086">
    <property type="entry name" value="CYTOCHROME_P450"/>
    <property type="match status" value="1"/>
</dbReference>
<evidence type="ECO:0000313" key="5">
    <source>
        <dbReference type="Proteomes" id="UP000199207"/>
    </source>
</evidence>
<reference evidence="4 5" key="1">
    <citation type="submission" date="2016-10" db="EMBL/GenBank/DDBJ databases">
        <authorList>
            <person name="de Groot N.N."/>
        </authorList>
    </citation>
    <scope>NUCLEOTIDE SEQUENCE [LARGE SCALE GENOMIC DNA]</scope>
    <source>
        <strain evidence="4 5">CGMCC 4.5739</strain>
    </source>
</reference>
<dbReference type="Proteomes" id="UP000199207">
    <property type="component" value="Unassembled WGS sequence"/>
</dbReference>
<comment type="similarity">
    <text evidence="1 2">Belongs to the cytochrome P450 family.</text>
</comment>
<evidence type="ECO:0000256" key="2">
    <source>
        <dbReference type="RuleBase" id="RU000461"/>
    </source>
</evidence>
<dbReference type="EMBL" id="FOLM01000003">
    <property type="protein sequence ID" value="SFC40647.1"/>
    <property type="molecule type" value="Genomic_DNA"/>
</dbReference>
<dbReference type="InterPro" id="IPR017972">
    <property type="entry name" value="Cyt_P450_CS"/>
</dbReference>
<dbReference type="STRING" id="910347.SAMN05421773_103208"/>
<dbReference type="RefSeq" id="WP_093838043.1">
    <property type="nucleotide sequence ID" value="NZ_FOLM01000003.1"/>
</dbReference>
<dbReference type="OrthoDB" id="4133219at2"/>
<dbReference type="PANTHER" id="PTHR46696">
    <property type="entry name" value="P450, PUTATIVE (EUROFUNG)-RELATED"/>
    <property type="match status" value="1"/>
</dbReference>
<keyword evidence="2" id="KW-0349">Heme</keyword>
<dbReference type="Pfam" id="PF00067">
    <property type="entry name" value="p450"/>
    <property type="match status" value="1"/>
</dbReference>
<evidence type="ECO:0000256" key="1">
    <source>
        <dbReference type="ARBA" id="ARBA00010617"/>
    </source>
</evidence>
<dbReference type="GO" id="GO:0020037">
    <property type="term" value="F:heme binding"/>
    <property type="evidence" value="ECO:0007669"/>
    <property type="project" value="InterPro"/>
</dbReference>
<dbReference type="SUPFAM" id="SSF48264">
    <property type="entry name" value="Cytochrome P450"/>
    <property type="match status" value="1"/>
</dbReference>
<dbReference type="InterPro" id="IPR001128">
    <property type="entry name" value="Cyt_P450"/>
</dbReference>